<dbReference type="EMBL" id="LWCA01002773">
    <property type="protein sequence ID" value="OAF63698.1"/>
    <property type="molecule type" value="Genomic_DNA"/>
</dbReference>
<dbReference type="SUPFAM" id="SSF53098">
    <property type="entry name" value="Ribonuclease H-like"/>
    <property type="match status" value="1"/>
</dbReference>
<dbReference type="InterPro" id="IPR036397">
    <property type="entry name" value="RNaseH_sf"/>
</dbReference>
<comment type="caution">
    <text evidence="1">The sequence shown here is derived from an EMBL/GenBank/DDBJ whole genome shotgun (WGS) entry which is preliminary data.</text>
</comment>
<sequence length="133" mass="15825">MSEPYKRAQIGLIERSNRTVREKLRVLCNKNFDNWDTHLSSILANLRFCPTEKNKLSPLELVYGFNAFLPQRKKSNSNNLKQFIFKAKNYRKSYLKRMARNYNKTSKYTNHDKLYTPNNPISSKEQNLFKIKS</sequence>
<protein>
    <recommendedName>
        <fullName evidence="3">Integrase catalytic domain-containing protein</fullName>
    </recommendedName>
</protein>
<name>A0A177ANV1_9BILA</name>
<keyword evidence="2" id="KW-1185">Reference proteome</keyword>
<dbReference type="InterPro" id="IPR012337">
    <property type="entry name" value="RNaseH-like_sf"/>
</dbReference>
<evidence type="ECO:0000313" key="1">
    <source>
        <dbReference type="EMBL" id="OAF63698.1"/>
    </source>
</evidence>
<dbReference type="GO" id="GO:0003676">
    <property type="term" value="F:nucleic acid binding"/>
    <property type="evidence" value="ECO:0007669"/>
    <property type="project" value="InterPro"/>
</dbReference>
<gene>
    <name evidence="1" type="ORF">A3Q56_08596</name>
</gene>
<proteinExistence type="predicted"/>
<dbReference type="AlphaFoldDB" id="A0A177ANV1"/>
<reference evidence="1 2" key="1">
    <citation type="submission" date="2016-04" db="EMBL/GenBank/DDBJ databases">
        <title>The genome of Intoshia linei affirms orthonectids as highly simplified spiralians.</title>
        <authorList>
            <person name="Mikhailov K.V."/>
            <person name="Slusarev G.S."/>
            <person name="Nikitin M.A."/>
            <person name="Logacheva M.D."/>
            <person name="Penin A."/>
            <person name="Aleoshin V."/>
            <person name="Panchin Y.V."/>
        </authorList>
    </citation>
    <scope>NUCLEOTIDE SEQUENCE [LARGE SCALE GENOMIC DNA]</scope>
    <source>
        <strain evidence="1">Intl2013</strain>
        <tissue evidence="1">Whole animal</tissue>
    </source>
</reference>
<accession>A0A177ANV1</accession>
<evidence type="ECO:0000313" key="2">
    <source>
        <dbReference type="Proteomes" id="UP000078046"/>
    </source>
</evidence>
<dbReference type="Gene3D" id="3.30.420.10">
    <property type="entry name" value="Ribonuclease H-like superfamily/Ribonuclease H"/>
    <property type="match status" value="1"/>
</dbReference>
<dbReference type="OrthoDB" id="10047206at2759"/>
<dbReference type="Proteomes" id="UP000078046">
    <property type="component" value="Unassembled WGS sequence"/>
</dbReference>
<organism evidence="1 2">
    <name type="scientific">Intoshia linei</name>
    <dbReference type="NCBI Taxonomy" id="1819745"/>
    <lineage>
        <taxon>Eukaryota</taxon>
        <taxon>Metazoa</taxon>
        <taxon>Spiralia</taxon>
        <taxon>Lophotrochozoa</taxon>
        <taxon>Mesozoa</taxon>
        <taxon>Orthonectida</taxon>
        <taxon>Rhopaluridae</taxon>
        <taxon>Intoshia</taxon>
    </lineage>
</organism>
<evidence type="ECO:0008006" key="3">
    <source>
        <dbReference type="Google" id="ProtNLM"/>
    </source>
</evidence>